<evidence type="ECO:0000313" key="1">
    <source>
        <dbReference type="EMBL" id="WAQ91788.1"/>
    </source>
</evidence>
<evidence type="ECO:0000313" key="2">
    <source>
        <dbReference type="Proteomes" id="UP001164743"/>
    </source>
</evidence>
<organism evidence="1 2">
    <name type="scientific">Puccinia triticina</name>
    <dbReference type="NCBI Taxonomy" id="208348"/>
    <lineage>
        <taxon>Eukaryota</taxon>
        <taxon>Fungi</taxon>
        <taxon>Dikarya</taxon>
        <taxon>Basidiomycota</taxon>
        <taxon>Pucciniomycotina</taxon>
        <taxon>Pucciniomycetes</taxon>
        <taxon>Pucciniales</taxon>
        <taxon>Pucciniaceae</taxon>
        <taxon>Puccinia</taxon>
    </lineage>
</organism>
<proteinExistence type="predicted"/>
<dbReference type="EMBL" id="CP110435">
    <property type="protein sequence ID" value="WAQ91788.1"/>
    <property type="molecule type" value="Genomic_DNA"/>
</dbReference>
<sequence>MSQNNRSGNMQYSNDTEEPLLGQDRAKTGASLLEDTGDCNHLLDSGAGMMAVVVDIPNSILGARIIGLWYALIRNAGFVGTRVHSCILEQGIAICYFSQAEAYICTLICTSLGGLGRRRCTIAGELIHGTSLGGLGRRRCTIAGELSNGTSLGGLGRRRCTIAGELSNGTSLGGLGRRRCTIAGELIHGTSLGGLGRRRCTIAGELIHGTSLGGLGRRRCTIAGELIHGTSPPVFRSSMVVIRRSGGLQWQSGISVCTAHFFKPDGRGPRKEKLTESAALALARAREDGAAAACPASAETTKTKVNKVLRAGMSISFELGDSRWARRKTGEAG</sequence>
<dbReference type="GeneID" id="77804255"/>
<reference evidence="1" key="1">
    <citation type="submission" date="2022-10" db="EMBL/GenBank/DDBJ databases">
        <title>Puccinia triticina Genome sequencing and assembly.</title>
        <authorList>
            <person name="Li C."/>
        </authorList>
    </citation>
    <scope>NUCLEOTIDE SEQUENCE</scope>
    <source>
        <strain evidence="1">Pt15</strain>
    </source>
</reference>
<keyword evidence="2" id="KW-1185">Reference proteome</keyword>
<name>A0ABY7D3U2_9BASI</name>
<protein>
    <submittedName>
        <fullName evidence="1">Uncharacterized protein</fullName>
    </submittedName>
</protein>
<dbReference type="RefSeq" id="XP_053027343.1">
    <property type="nucleotide sequence ID" value="XM_053163360.1"/>
</dbReference>
<gene>
    <name evidence="1" type="ORF">PtA15_15A180</name>
</gene>
<accession>A0ABY7D3U2</accession>
<dbReference type="Proteomes" id="UP001164743">
    <property type="component" value="Chromosome 15A"/>
</dbReference>